<feature type="domain" description="Biotin carboxylation" evidence="18">
    <location>
        <begin position="62"/>
        <end position="570"/>
    </location>
</feature>
<comment type="catalytic activity">
    <reaction evidence="12">
        <text>hydrogencarbonate + acetyl-CoA + ATP = malonyl-CoA + ADP + phosphate + H(+)</text>
        <dbReference type="Rhea" id="RHEA:11308"/>
        <dbReference type="ChEBI" id="CHEBI:15378"/>
        <dbReference type="ChEBI" id="CHEBI:17544"/>
        <dbReference type="ChEBI" id="CHEBI:30616"/>
        <dbReference type="ChEBI" id="CHEBI:43474"/>
        <dbReference type="ChEBI" id="CHEBI:57288"/>
        <dbReference type="ChEBI" id="CHEBI:57384"/>
        <dbReference type="ChEBI" id="CHEBI:456216"/>
        <dbReference type="EC" id="6.4.1.2"/>
    </reaction>
</comment>
<dbReference type="InterPro" id="IPR029045">
    <property type="entry name" value="ClpP/crotonase-like_dom_sf"/>
</dbReference>
<dbReference type="Gene3D" id="2.40.460.10">
    <property type="entry name" value="Biotin dependent carboxylase carboxyltransferase"/>
    <property type="match status" value="1"/>
</dbReference>
<dbReference type="GO" id="GO:2001295">
    <property type="term" value="P:malonyl-CoA biosynthetic process"/>
    <property type="evidence" value="ECO:0007669"/>
    <property type="project" value="UniProtKB-UniPathway"/>
</dbReference>
<dbReference type="PANTHER" id="PTHR45728:SF3">
    <property type="entry name" value="ACETYL-COA CARBOXYLASE"/>
    <property type="match status" value="1"/>
</dbReference>
<comment type="cofactor">
    <cofactor evidence="1">
        <name>biotin</name>
        <dbReference type="ChEBI" id="CHEBI:57586"/>
    </cofactor>
</comment>
<dbReference type="Pfam" id="PF08326">
    <property type="entry name" value="ACC_central"/>
    <property type="match status" value="1"/>
</dbReference>
<dbReference type="SMART" id="SM00878">
    <property type="entry name" value="Biotin_carb_C"/>
    <property type="match status" value="2"/>
</dbReference>
<dbReference type="FunFam" id="3.40.50.20:FF:000005">
    <property type="entry name" value="acetyl-CoA carboxylase isoform X2"/>
    <property type="match status" value="1"/>
</dbReference>
<feature type="region of interest" description="Disordered" evidence="15">
    <location>
        <begin position="1916"/>
        <end position="1945"/>
    </location>
</feature>
<dbReference type="InterPro" id="IPR049076">
    <property type="entry name" value="ACCA"/>
</dbReference>
<dbReference type="Pfam" id="PF02786">
    <property type="entry name" value="CPSase_L_D2"/>
    <property type="match status" value="2"/>
</dbReference>
<evidence type="ECO:0000256" key="6">
    <source>
        <dbReference type="ARBA" id="ARBA00022832"/>
    </source>
</evidence>
<dbReference type="Gene3D" id="3.30.1490.20">
    <property type="entry name" value="ATP-grasp fold, A domain"/>
    <property type="match status" value="2"/>
</dbReference>
<evidence type="ECO:0000256" key="11">
    <source>
        <dbReference type="ARBA" id="ARBA00023268"/>
    </source>
</evidence>
<dbReference type="PROSITE" id="PS50979">
    <property type="entry name" value="BC"/>
    <property type="match status" value="2"/>
</dbReference>
<dbReference type="OrthoDB" id="14612at2759"/>
<dbReference type="PROSITE" id="PS50975">
    <property type="entry name" value="ATP_GRASP"/>
    <property type="match status" value="2"/>
</dbReference>
<dbReference type="Gene3D" id="3.30.470.20">
    <property type="entry name" value="ATP-grasp fold, B domain"/>
    <property type="match status" value="2"/>
</dbReference>
<protein>
    <submittedName>
        <fullName evidence="21">Acetyl-CoA carboxylase</fullName>
    </submittedName>
</protein>
<reference evidence="22" key="1">
    <citation type="submission" date="2012-09" db="EMBL/GenBank/DDBJ databases">
        <title>Genome sequencing and comparative transcriptomics of race 1 and race 4 of banana pathogen: Fusarium oxysporum f. sp. cubense.</title>
        <authorList>
            <person name="Fang X."/>
            <person name="Huang J."/>
        </authorList>
    </citation>
    <scope>NUCLEOTIDE SEQUENCE [LARGE SCALE GENOMIC DNA]</scope>
    <source>
        <strain evidence="22">race 4</strain>
    </source>
</reference>
<evidence type="ECO:0000256" key="7">
    <source>
        <dbReference type="ARBA" id="ARBA00022840"/>
    </source>
</evidence>
<comment type="catalytic activity">
    <reaction evidence="13">
        <text>N(6)-biotinyl-L-lysyl-[protein] + hydrogencarbonate + ATP = N(6)-carboxybiotinyl-L-lysyl-[protein] + ADP + phosphate + H(+)</text>
        <dbReference type="Rhea" id="RHEA:13501"/>
        <dbReference type="Rhea" id="RHEA-COMP:10505"/>
        <dbReference type="Rhea" id="RHEA-COMP:10506"/>
        <dbReference type="ChEBI" id="CHEBI:15378"/>
        <dbReference type="ChEBI" id="CHEBI:17544"/>
        <dbReference type="ChEBI" id="CHEBI:30616"/>
        <dbReference type="ChEBI" id="CHEBI:43474"/>
        <dbReference type="ChEBI" id="CHEBI:83144"/>
        <dbReference type="ChEBI" id="CHEBI:83145"/>
        <dbReference type="ChEBI" id="CHEBI:456216"/>
        <dbReference type="EC" id="6.3.4.14"/>
    </reaction>
</comment>
<evidence type="ECO:0000256" key="2">
    <source>
        <dbReference type="ARBA" id="ARBA00004956"/>
    </source>
</evidence>
<evidence type="ECO:0000256" key="1">
    <source>
        <dbReference type="ARBA" id="ARBA00001953"/>
    </source>
</evidence>
<dbReference type="Pfam" id="PF02785">
    <property type="entry name" value="Biotin_carb_C"/>
    <property type="match status" value="2"/>
</dbReference>
<sequence>MTEISAGAQEGANGRSVPYVNGKASYAEKFQIADHFIGGNRLENAPPSKVKDFVGQNDGHTVITNVLIANNGIAAVKEIRSVRKWAYETFGDERAIHFTVMATPEDLQANAEYIRMADHYVEVPGGTNNHNYANVELIVDIAERMNVHAVWAGWGHASENPKLPESLAASPNKIVFIGPPGSAMRSLGDKISSTIVAQHAEVPCIPWSGTGVDEVAVDDKGIVTVADDIYAKGCVTSWEEGLERAKEIGFPVMIKASEGGGGKGIRKATEEEGFEALYKAAASEIPGSPIFIMKLAGNARHLEVQLLADQYGNNISLFGRDCSVQRRHQKIIEEAPVTIAKPDTFKAMEDAAVRLGKLVGYVSAGTVEYLYSHADDKFYFLELNPRLQVEHPTTEMVSGVNLPAAQLQIAMGIPLHRIRDIRLLYGVDPKTSSEIDFEFKNEGTSMSQRRPQPKGHTTACRITSEDPGEGFKPSNGVMHELNFRSSSNVWGYFSVGSQGGIHSFSDSQFGHIFAYGENRSASRKHMVMALKELSIRGDFRTTIEYLIKLLETEAFEDNTISTGWLDELISKRLTAERPETMLAVVCGAVTKAHIASEACMAEYRAGLEKGQVPSKDVLKTVFTIDFIYEGYRYKFTATRASVDSYHLFINGSKCSIGVRSLSDGGLLVLLDGRSHNVYWKEEVGATRLSVDSKTCLLEQENDPTQLRSPSPGKLVKYSVENGAHVRAGQAFAEVEVMKMYMPLVAQEDGVVQLIKQPGATLEAGDILGILALDDPSRVKQAQAFVDKLPAYGEPMATPEDLQANAEYIRMADHYVEVPGGTNNHNYANVELIVDIAERMNVHAVWAGWGHASENPKLPESLAASPNKIVFIGPPGSAMRSLGDKISSTIVAQHAEVPCIPWSGTGVDEVAVDDKGIVTVADDIYAKGCVTSWEEGLERAKEIGFPVMIKASEGGGGKGIRKATEEEGFEALYKAAASEIPGSPIFIMKLAGNARHLEVQLLADQYGNNISLFGRDCSVQRRHQKIIEEAPVTIAKPDTFKAMEDAAVRLGKLVGYVSAGTVEYLYSHADDKFYFLELNPRLQVEHPTTEMVSGVNLPAAQLQIAMGIPLHRIRDIRLLYGVDPKTSSEIDFEFKNEGTSMSQRRPQPKGHTTACRITSEDPGEGFKPSNGVMHELNFRSSSNVWGYFSVGSQGGIHSFSDSQFGHIFAYGENRSASRKHMVMALKELSIRGDFRTTIEYLIKLLETEAFEDNTISTGWLDELISKRLTAERPETMLAVVCGAVTKAHIASEACMAEYRAGLEKGQVPSKDVLKTVFTIDFIYEGYRYKFTATRASVDSYHLFINGSKCSIGVRSLSDGGLLVLLDGRSHNVYWKEEVGATRLSVDSKTCLLEQENDPTQLRSPSPGKLVKYSVENGAHVRAGQAFAEVEVMKMYMPLVAQEDGVVQLIKQPGATLEAGDILGILALDDPSRVKQAQAFVDKLPAYGEPVVVGAKPAQRFSLLYNILHNILLGYDNSVIMANTLKELIEVLRDPELPYSEWNAQFSALHSRMPQKLDAQFTQIVERSKSRHGEFPAKALTKAFNKFLEDNVDAGDAELLKGTLSPLTEVLDMYAEGQKNRELNVIKGLLEQYWEVENLFMNQPQEDAVILQLRDQHKEDIMKVVHTVLSHSRVSSKSSLILAILEEYRPNKPKAGSIAKNLRETLRLLTELQSRPTSKVSLKAREIMIQCALPSLEERTAQMEHILRSSVIESRYGETGWDHREPSLDIIKEVVDSKYTVFDVLTMFFAHDDPWVSLASLEVYVRRAYRAYILKQIEYHQDENDAPQFVSWDFQLRKLGQSEFGLPLQSAAPSTPATPSGGEFNFKRIHSISDMSYLTGKWEDEPTRKGVIVPCKYIDDAEDLIAKALEALALEQKQKKKNTPGTPGLIPDLSGKRKPAQPKQHEEELSAVINVAIRDLESRDDREALEDILPIVEQFKDELLARGVRRLTFICGHSDGSYPGYYTFRGPEYKEDDSIRHSEPALAFQLELARLSKFHIKPVFTENKSIHVYEGIGKNVDTDKRYFTRAVIRPGRLRDEIPTAEYLISEADRVVNDIFDALEIIGNNNSDLNQVFINFSPVFQLQPKEVEESLQGFLDRFGIRAWRLRIAQVEIRIICTDPQTGEPYPLRVVITNTSGYVVDVDMYAERKSEKGEWVFHSIGGTHEKGPMHLMPVSTPYATKNWLQPKRYKAHLMGTQYVYDFPELLFRQAIQNSWVKAVKAQPSLASQQPKTGDCISFTELVLDDKDSLDEVNREPGTNTCGMVGWIFRARTPEYPNGRRFIVIANDITYKIGSFGPKEDDFFHKCTELARKLGIPRIYLSANSGARLGLADELMGHFKVAWNNPEKQDSGFKYLYLDEETKTRFEKDVITEEVSEDGEKRHKIVTIVGKEDGLGVECLRGSGLIAGATSRAYNDIFTVTLVTCRSVGIGAYLVRLGQRAVQIEGQPIILTGAPALNNLLGREVYTSNLQLGGTQIMYRNGVSHMTANDDFAGVSKIVEWMSFVPEKRNSPVPVSPSVDDWNRDITYFPPQKQPYDVRWMISGREGENGFESGLFDKDSFVEALGGWAKTVVVGRARLGGIPMGVIAVEVRSVENITPADPANPDSIEQVSNEAGGVWYPNSAFKTAQAINDFNNGEQLPLMILANWRGFSGGQRDMYNEVLKYGSFIVDALVKYEQPIFIYIPPFGELRGGSWVVVDPTINSTAMEMYADTEARGGVLEPEGIIGIKYRKDKQVQTMARMDPTYAGLKKQLEDSSLSTEETDEIKKKMAIREKQLLPVYAQIAVQFADLHDRAGRMKAKGVIRDVLEWTNARRFFYWRLRRRLNEEYILRRMTSTIISTSHSQTATKNTETRDRYLHLLRSWSGIVDWEKNDQAVTEWYETERKTISEKVETLKSEVLAAEVASVVRGHAKAGWTGVREVLRVMPVEEREQILKYLQQ</sequence>
<dbReference type="Pfam" id="PF21385">
    <property type="entry name" value="ACCA_BT"/>
    <property type="match status" value="2"/>
</dbReference>
<evidence type="ECO:0000256" key="13">
    <source>
        <dbReference type="ARBA" id="ARBA00048600"/>
    </source>
</evidence>
<dbReference type="GO" id="GO:0003989">
    <property type="term" value="F:acetyl-CoA carboxylase activity"/>
    <property type="evidence" value="ECO:0007669"/>
    <property type="project" value="UniProtKB-EC"/>
</dbReference>
<dbReference type="GO" id="GO:0006633">
    <property type="term" value="P:fatty acid biosynthetic process"/>
    <property type="evidence" value="ECO:0007669"/>
    <property type="project" value="UniProtKB-KW"/>
</dbReference>
<dbReference type="PANTHER" id="PTHR45728">
    <property type="entry name" value="ACETYL-COA CARBOXYLASE, ISOFORM A"/>
    <property type="match status" value="1"/>
</dbReference>
<dbReference type="GO" id="GO:0005524">
    <property type="term" value="F:ATP binding"/>
    <property type="evidence" value="ECO:0007669"/>
    <property type="project" value="UniProtKB-UniRule"/>
</dbReference>
<dbReference type="InterPro" id="IPR049074">
    <property type="entry name" value="ACCA_BT"/>
</dbReference>
<dbReference type="Proteomes" id="UP000016929">
    <property type="component" value="Unassembled WGS sequence"/>
</dbReference>
<dbReference type="EMBL" id="KB726992">
    <property type="protein sequence ID" value="EMT64249.1"/>
    <property type="molecule type" value="Genomic_DNA"/>
</dbReference>
<dbReference type="PROSITE" id="PS00866">
    <property type="entry name" value="CPSASE_1"/>
    <property type="match status" value="2"/>
</dbReference>
<evidence type="ECO:0000313" key="21">
    <source>
        <dbReference type="EMBL" id="EMT64249.1"/>
    </source>
</evidence>
<dbReference type="Gene3D" id="2.40.50.100">
    <property type="match status" value="2"/>
</dbReference>
<dbReference type="Gene3D" id="3.90.1770.10">
    <property type="entry name" value="PreATP-grasp domain"/>
    <property type="match status" value="2"/>
</dbReference>
<evidence type="ECO:0000256" key="10">
    <source>
        <dbReference type="ARBA" id="ARBA00023267"/>
    </source>
</evidence>
<dbReference type="HOGENOM" id="CLU_000395_5_1_1"/>
<keyword evidence="6" id="KW-0276">Fatty acid metabolism</keyword>
<accession>N1REZ4</accession>
<evidence type="ECO:0000256" key="3">
    <source>
        <dbReference type="ARBA" id="ARBA00022516"/>
    </source>
</evidence>
<dbReference type="InterPro" id="IPR016185">
    <property type="entry name" value="PreATP-grasp_dom_sf"/>
</dbReference>
<dbReference type="STRING" id="1229665.N1REZ4"/>
<evidence type="ECO:0000256" key="4">
    <source>
        <dbReference type="ARBA" id="ARBA00022598"/>
    </source>
</evidence>
<dbReference type="FunFam" id="3.90.226.10:FF:000010">
    <property type="entry name" value="acetyl-CoA carboxylase isoform X2"/>
    <property type="match status" value="1"/>
</dbReference>
<dbReference type="Gene3D" id="3.90.226.10">
    <property type="entry name" value="2-enoyl-CoA Hydratase, Chain A, domain 1"/>
    <property type="match status" value="2"/>
</dbReference>
<dbReference type="FunFam" id="3.30.470.20:FF:000005">
    <property type="entry name" value="Acetyl-CoA carboxylase 1"/>
    <property type="match status" value="2"/>
</dbReference>
<evidence type="ECO:0000259" key="17">
    <source>
        <dbReference type="PROSITE" id="PS50975"/>
    </source>
</evidence>
<dbReference type="InterPro" id="IPR013815">
    <property type="entry name" value="ATP_grasp_subdomain_1"/>
</dbReference>
<dbReference type="InterPro" id="IPR011053">
    <property type="entry name" value="Single_hybrid_motif"/>
</dbReference>
<dbReference type="GO" id="GO:0004075">
    <property type="term" value="F:biotin carboxylase activity"/>
    <property type="evidence" value="ECO:0007669"/>
    <property type="project" value="UniProtKB-EC"/>
</dbReference>
<dbReference type="SUPFAM" id="SSF52096">
    <property type="entry name" value="ClpP/crotonase"/>
    <property type="match status" value="2"/>
</dbReference>
<evidence type="ECO:0000259" key="20">
    <source>
        <dbReference type="PROSITE" id="PS50989"/>
    </source>
</evidence>
<keyword evidence="10" id="KW-0092">Biotin</keyword>
<dbReference type="Pfam" id="PF00364">
    <property type="entry name" value="Biotin_lipoyl"/>
    <property type="match status" value="2"/>
</dbReference>
<dbReference type="GO" id="GO:0046872">
    <property type="term" value="F:metal ion binding"/>
    <property type="evidence" value="ECO:0007669"/>
    <property type="project" value="InterPro"/>
</dbReference>
<dbReference type="SUPFAM" id="SSF56059">
    <property type="entry name" value="Glutathione synthetase ATP-binding domain-like"/>
    <property type="match status" value="2"/>
</dbReference>
<feature type="domain" description="ATP-grasp" evidence="17">
    <location>
        <begin position="914"/>
        <end position="1105"/>
    </location>
</feature>
<dbReference type="UniPathway" id="UPA00655">
    <property type="reaction ID" value="UER00711"/>
</dbReference>
<proteinExistence type="predicted"/>
<dbReference type="InterPro" id="IPR011762">
    <property type="entry name" value="COA_CT_N"/>
</dbReference>
<dbReference type="CDD" id="cd06850">
    <property type="entry name" value="biotinyl_domain"/>
    <property type="match status" value="2"/>
</dbReference>
<name>N1REZ4_FUSC4</name>
<dbReference type="InterPro" id="IPR011763">
    <property type="entry name" value="COA_CT_C"/>
</dbReference>
<keyword evidence="4" id="KW-0436">Ligase</keyword>
<feature type="domain" description="Lipoyl-binding" evidence="16">
    <location>
        <begin position="1391"/>
        <end position="1465"/>
    </location>
</feature>
<dbReference type="GO" id="GO:0005739">
    <property type="term" value="C:mitochondrion"/>
    <property type="evidence" value="ECO:0007669"/>
    <property type="project" value="TreeGrafter"/>
</dbReference>
<dbReference type="InterPro" id="IPR011764">
    <property type="entry name" value="Biotin_carboxylation_dom"/>
</dbReference>
<dbReference type="Pfam" id="PF01039">
    <property type="entry name" value="Carboxyl_trans"/>
    <property type="match status" value="1"/>
</dbReference>
<dbReference type="PROSITE" id="PS50968">
    <property type="entry name" value="BIOTINYL_LIPOYL"/>
    <property type="match status" value="2"/>
</dbReference>
<dbReference type="Gene3D" id="3.40.50.20">
    <property type="match status" value="2"/>
</dbReference>
<keyword evidence="22" id="KW-1185">Reference proteome</keyword>
<reference evidence="22" key="2">
    <citation type="journal article" date="2014" name="PLoS ONE">
        <title>Genome and Transcriptome Analysis of the Fungal Pathogen Fusarium oxysporum f. sp. cubense Causing Banana Vascular Wilt Disease.</title>
        <authorList>
            <person name="Guo L."/>
            <person name="Han L."/>
            <person name="Yang L."/>
            <person name="Zeng H."/>
            <person name="Fan D."/>
            <person name="Zhu Y."/>
            <person name="Feng Y."/>
            <person name="Wang G."/>
            <person name="Peng C."/>
            <person name="Jiang X."/>
            <person name="Zhou D."/>
            <person name="Ni P."/>
            <person name="Liang C."/>
            <person name="Liu L."/>
            <person name="Wang J."/>
            <person name="Mao C."/>
            <person name="Fang X."/>
            <person name="Peng M."/>
            <person name="Huang J."/>
        </authorList>
    </citation>
    <scope>NUCLEOTIDE SEQUENCE [LARGE SCALE GENOMIC DNA]</scope>
    <source>
        <strain evidence="22">race 4</strain>
    </source>
</reference>
<feature type="domain" description="ATP-grasp" evidence="17">
    <location>
        <begin position="220"/>
        <end position="411"/>
    </location>
</feature>
<keyword evidence="5 14" id="KW-0547">Nucleotide-binding</keyword>
<comment type="pathway">
    <text evidence="2">Lipid metabolism; malonyl-CoA biosynthesis; malonyl-CoA from acetyl-CoA: step 1/1.</text>
</comment>
<evidence type="ECO:0000256" key="15">
    <source>
        <dbReference type="SAM" id="MobiDB-lite"/>
    </source>
</evidence>
<dbReference type="InterPro" id="IPR011761">
    <property type="entry name" value="ATP-grasp"/>
</dbReference>
<dbReference type="FunFam" id="3.30.1490.20:FF:000003">
    <property type="entry name" value="acetyl-CoA carboxylase isoform X1"/>
    <property type="match status" value="2"/>
</dbReference>
<feature type="domain" description="CoA carboxyltransferase C-terminal" evidence="20">
    <location>
        <begin position="2560"/>
        <end position="2875"/>
    </location>
</feature>
<evidence type="ECO:0000256" key="8">
    <source>
        <dbReference type="ARBA" id="ARBA00023098"/>
    </source>
</evidence>
<evidence type="ECO:0000313" key="22">
    <source>
        <dbReference type="Proteomes" id="UP000016929"/>
    </source>
</evidence>
<gene>
    <name evidence="21" type="ORF">FOC4_g10010742</name>
</gene>
<evidence type="ECO:0000259" key="16">
    <source>
        <dbReference type="PROSITE" id="PS50968"/>
    </source>
</evidence>
<evidence type="ECO:0000256" key="12">
    <source>
        <dbReference type="ARBA" id="ARBA00048065"/>
    </source>
</evidence>
<dbReference type="InterPro" id="IPR011054">
    <property type="entry name" value="Rudment_hybrid_motif"/>
</dbReference>
<dbReference type="InterPro" id="IPR005482">
    <property type="entry name" value="Biotin_COase_C"/>
</dbReference>
<keyword evidence="8" id="KW-0443">Lipid metabolism</keyword>
<dbReference type="InterPro" id="IPR013537">
    <property type="entry name" value="AcCoA_COase_cen"/>
</dbReference>
<dbReference type="SUPFAM" id="SSF52440">
    <property type="entry name" value="PreATP-grasp domain"/>
    <property type="match status" value="2"/>
</dbReference>
<organism evidence="21 22">
    <name type="scientific">Fusarium oxysporum f. sp. cubense (strain race 4)</name>
    <name type="common">Panama disease fungus</name>
    <dbReference type="NCBI Taxonomy" id="2502994"/>
    <lineage>
        <taxon>Eukaryota</taxon>
        <taxon>Fungi</taxon>
        <taxon>Dikarya</taxon>
        <taxon>Ascomycota</taxon>
        <taxon>Pezizomycotina</taxon>
        <taxon>Sordariomycetes</taxon>
        <taxon>Hypocreomycetidae</taxon>
        <taxon>Hypocreales</taxon>
        <taxon>Nectriaceae</taxon>
        <taxon>Fusarium</taxon>
        <taxon>Fusarium oxysporum species complex</taxon>
    </lineage>
</organism>
<keyword evidence="3" id="KW-0444">Lipid biosynthesis</keyword>
<dbReference type="InterPro" id="IPR005481">
    <property type="entry name" value="BC-like_N"/>
</dbReference>
<evidence type="ECO:0000256" key="14">
    <source>
        <dbReference type="PROSITE-ProRule" id="PRU00409"/>
    </source>
</evidence>
<feature type="domain" description="CoA carboxyltransferase N-terminal" evidence="19">
    <location>
        <begin position="2217"/>
        <end position="2556"/>
    </location>
</feature>
<dbReference type="InterPro" id="IPR000089">
    <property type="entry name" value="Biotin_lipoyl"/>
</dbReference>
<keyword evidence="7 14" id="KW-0067">ATP-binding</keyword>
<evidence type="ECO:0000256" key="9">
    <source>
        <dbReference type="ARBA" id="ARBA00023160"/>
    </source>
</evidence>
<dbReference type="InterPro" id="IPR001882">
    <property type="entry name" value="Biotin_BS"/>
</dbReference>
<dbReference type="PROSITE" id="PS50989">
    <property type="entry name" value="COA_CT_CTER"/>
    <property type="match status" value="1"/>
</dbReference>
<feature type="domain" description="Lipoyl-binding" evidence="16">
    <location>
        <begin position="697"/>
        <end position="771"/>
    </location>
</feature>
<feature type="domain" description="Biotin carboxylation" evidence="18">
    <location>
        <begin position="765"/>
        <end position="1264"/>
    </location>
</feature>
<dbReference type="InterPro" id="IPR034733">
    <property type="entry name" value="AcCoA_carboxyl_beta"/>
</dbReference>
<dbReference type="PROSITE" id="PS50980">
    <property type="entry name" value="COA_CT_NTER"/>
    <property type="match status" value="1"/>
</dbReference>
<keyword evidence="11" id="KW-0511">Multifunctional enzyme</keyword>
<evidence type="ECO:0000259" key="19">
    <source>
        <dbReference type="PROSITE" id="PS50980"/>
    </source>
</evidence>
<dbReference type="FunFam" id="2.40.50.100:FF:000005">
    <property type="entry name" value="Acetyl-CoA carboxylase 1"/>
    <property type="match status" value="2"/>
</dbReference>
<keyword evidence="9" id="KW-0275">Fatty acid biosynthesis</keyword>
<dbReference type="SUPFAM" id="SSF51246">
    <property type="entry name" value="Rudiment single hybrid motif"/>
    <property type="match status" value="2"/>
</dbReference>
<dbReference type="InterPro" id="IPR005479">
    <property type="entry name" value="CPAse_ATP-bd"/>
</dbReference>
<dbReference type="PROSITE" id="PS00867">
    <property type="entry name" value="CPSASE_2"/>
    <property type="match status" value="2"/>
</dbReference>
<dbReference type="FunFam" id="2.40.460.10:FF:000001">
    <property type="entry name" value="Acetyl-CoA carboxylase 1"/>
    <property type="match status" value="1"/>
</dbReference>
<dbReference type="PROSITE" id="PS00188">
    <property type="entry name" value="BIOTIN"/>
    <property type="match status" value="2"/>
</dbReference>
<dbReference type="Pfam" id="PF00289">
    <property type="entry name" value="Biotin_carb_N"/>
    <property type="match status" value="2"/>
</dbReference>
<evidence type="ECO:0000259" key="18">
    <source>
        <dbReference type="PROSITE" id="PS50979"/>
    </source>
</evidence>
<evidence type="ECO:0000256" key="5">
    <source>
        <dbReference type="ARBA" id="ARBA00022741"/>
    </source>
</evidence>
<dbReference type="SUPFAM" id="SSF51230">
    <property type="entry name" value="Single hybrid motif"/>
    <property type="match status" value="2"/>
</dbReference>